<dbReference type="GO" id="GO:0003899">
    <property type="term" value="F:DNA-directed RNA polymerase activity"/>
    <property type="evidence" value="ECO:0007669"/>
    <property type="project" value="InterPro"/>
</dbReference>
<evidence type="ECO:0000256" key="6">
    <source>
        <dbReference type="ARBA" id="ARBA00022723"/>
    </source>
</evidence>
<evidence type="ECO:0000256" key="11">
    <source>
        <dbReference type="SAM" id="MobiDB-lite"/>
    </source>
</evidence>
<evidence type="ECO:0000256" key="7">
    <source>
        <dbReference type="ARBA" id="ARBA00022833"/>
    </source>
</evidence>
<dbReference type="OrthoDB" id="5585087at2759"/>
<keyword evidence="6" id="KW-0479">Metal-binding</keyword>
<feature type="region of interest" description="Disordered" evidence="11">
    <location>
        <begin position="1"/>
        <end position="22"/>
    </location>
</feature>
<keyword evidence="8" id="KW-0804">Transcription</keyword>
<evidence type="ECO:0000313" key="13">
    <source>
        <dbReference type="Proteomes" id="UP000591131"/>
    </source>
</evidence>
<evidence type="ECO:0000313" key="12">
    <source>
        <dbReference type="EMBL" id="KAF4650015.1"/>
    </source>
</evidence>
<dbReference type="AlphaFoldDB" id="A0A7J6KRS1"/>
<dbReference type="EMBL" id="JAAPAO010001366">
    <property type="protein sequence ID" value="KAF4650015.1"/>
    <property type="molecule type" value="Genomic_DNA"/>
</dbReference>
<gene>
    <name evidence="12" type="primary">RPC10</name>
    <name evidence="12" type="ORF">FOL47_001514</name>
</gene>
<name>A0A7J6KRS1_PERCH</name>
<dbReference type="Gene3D" id="2.20.28.30">
    <property type="entry name" value="RNA polymerase ii, chain L"/>
    <property type="match status" value="1"/>
</dbReference>
<keyword evidence="9" id="KW-0539">Nucleus</keyword>
<evidence type="ECO:0000256" key="5">
    <source>
        <dbReference type="ARBA" id="ARBA00022695"/>
    </source>
</evidence>
<accession>A0A7J6KRS1</accession>
<dbReference type="InterPro" id="IPR023464">
    <property type="entry name" value="Rpo12"/>
</dbReference>
<comment type="subcellular location">
    <subcellularLocation>
        <location evidence="1">Nucleus</location>
    </subcellularLocation>
</comment>
<dbReference type="HAMAP" id="MF_00615">
    <property type="entry name" value="RNApol_arch_Rpo12"/>
    <property type="match status" value="1"/>
</dbReference>
<keyword evidence="3" id="KW-0963">Cytoplasm</keyword>
<keyword evidence="7" id="KW-0862">Zinc</keyword>
<dbReference type="InterPro" id="IPR006591">
    <property type="entry name" value="RNAP_P/RPABC4"/>
</dbReference>
<comment type="similarity">
    <text evidence="10">Belongs to the archaeal Rpo12/eukaryotic RPC10 RNA polymerase subunit family.</text>
</comment>
<keyword evidence="5" id="KW-0548">Nucleotidyltransferase</keyword>
<evidence type="ECO:0000256" key="9">
    <source>
        <dbReference type="ARBA" id="ARBA00023242"/>
    </source>
</evidence>
<dbReference type="Proteomes" id="UP000591131">
    <property type="component" value="Unassembled WGS sequence"/>
</dbReference>
<dbReference type="InterPro" id="IPR029040">
    <property type="entry name" value="RPABC4/Spt4"/>
</dbReference>
<dbReference type="GO" id="GO:0008270">
    <property type="term" value="F:zinc ion binding"/>
    <property type="evidence" value="ECO:0007669"/>
    <property type="project" value="InterPro"/>
</dbReference>
<keyword evidence="2 12" id="KW-0240">DNA-directed RNA polymerase</keyword>
<dbReference type="SMART" id="SM00659">
    <property type="entry name" value="RPOLCX"/>
    <property type="match status" value="1"/>
</dbReference>
<sequence length="75" mass="8441">MSSVKQQQPATGPTSSSTVALENNDNLPNQVLYVCGNCGNEQELKLMADAIKCNRCGHRILYKKRQRRVMIFDAR</sequence>
<keyword evidence="13" id="KW-1185">Reference proteome</keyword>
<evidence type="ECO:0000256" key="10">
    <source>
        <dbReference type="ARBA" id="ARBA00025770"/>
    </source>
</evidence>
<proteinExistence type="inferred from homology"/>
<evidence type="ECO:0000256" key="2">
    <source>
        <dbReference type="ARBA" id="ARBA00022478"/>
    </source>
</evidence>
<evidence type="ECO:0000256" key="4">
    <source>
        <dbReference type="ARBA" id="ARBA00022679"/>
    </source>
</evidence>
<reference evidence="12 13" key="1">
    <citation type="submission" date="2020-04" db="EMBL/GenBank/DDBJ databases">
        <title>Perkinsus chesapeaki whole genome sequence.</title>
        <authorList>
            <person name="Bogema D.R."/>
        </authorList>
    </citation>
    <scope>NUCLEOTIDE SEQUENCE [LARGE SCALE GENOMIC DNA]</scope>
    <source>
        <strain evidence="12">ATCC PRA-425</strain>
    </source>
</reference>
<dbReference type="GO" id="GO:0005736">
    <property type="term" value="C:RNA polymerase I complex"/>
    <property type="evidence" value="ECO:0007669"/>
    <property type="project" value="TreeGrafter"/>
</dbReference>
<dbReference type="GO" id="GO:0006351">
    <property type="term" value="P:DNA-templated transcription"/>
    <property type="evidence" value="ECO:0007669"/>
    <property type="project" value="InterPro"/>
</dbReference>
<dbReference type="GO" id="GO:0005665">
    <property type="term" value="C:RNA polymerase II, core complex"/>
    <property type="evidence" value="ECO:0007669"/>
    <property type="project" value="TreeGrafter"/>
</dbReference>
<keyword evidence="4" id="KW-0808">Transferase</keyword>
<organism evidence="12 13">
    <name type="scientific">Perkinsus chesapeaki</name>
    <name type="common">Clam parasite</name>
    <name type="synonym">Perkinsus andrewsi</name>
    <dbReference type="NCBI Taxonomy" id="330153"/>
    <lineage>
        <taxon>Eukaryota</taxon>
        <taxon>Sar</taxon>
        <taxon>Alveolata</taxon>
        <taxon>Perkinsozoa</taxon>
        <taxon>Perkinsea</taxon>
        <taxon>Perkinsida</taxon>
        <taxon>Perkinsidae</taxon>
        <taxon>Perkinsus</taxon>
    </lineage>
</organism>
<dbReference type="Pfam" id="PF03604">
    <property type="entry name" value="Zn_ribbon_RPAB4"/>
    <property type="match status" value="1"/>
</dbReference>
<evidence type="ECO:0000256" key="1">
    <source>
        <dbReference type="ARBA" id="ARBA00004123"/>
    </source>
</evidence>
<comment type="caution">
    <text evidence="12">The sequence shown here is derived from an EMBL/GenBank/DDBJ whole genome shotgun (WGS) entry which is preliminary data.</text>
</comment>
<dbReference type="PANTHER" id="PTHR12056:SF2">
    <property type="entry name" value="GEO11084P1"/>
    <property type="match status" value="1"/>
</dbReference>
<dbReference type="GO" id="GO:0003677">
    <property type="term" value="F:DNA binding"/>
    <property type="evidence" value="ECO:0007669"/>
    <property type="project" value="InterPro"/>
</dbReference>
<dbReference type="InterPro" id="IPR039747">
    <property type="entry name" value="RPABC4"/>
</dbReference>
<dbReference type="PANTHER" id="PTHR12056">
    <property type="entry name" value="DNA-DIRECTED RNA POLYMERASES I, II, AND III"/>
    <property type="match status" value="1"/>
</dbReference>
<evidence type="ECO:0000256" key="8">
    <source>
        <dbReference type="ARBA" id="ARBA00023163"/>
    </source>
</evidence>
<dbReference type="GO" id="GO:0005666">
    <property type="term" value="C:RNA polymerase III complex"/>
    <property type="evidence" value="ECO:0007669"/>
    <property type="project" value="TreeGrafter"/>
</dbReference>
<dbReference type="SUPFAM" id="SSF63393">
    <property type="entry name" value="RNA polymerase subunits"/>
    <property type="match status" value="1"/>
</dbReference>
<protein>
    <submittedName>
        <fullName evidence="12">DNA-directed RNA polymerase core subunit rpc10</fullName>
    </submittedName>
</protein>
<evidence type="ECO:0000256" key="3">
    <source>
        <dbReference type="ARBA" id="ARBA00022490"/>
    </source>
</evidence>